<keyword evidence="4 8" id="KW-0808">Transferase</keyword>
<feature type="domain" description="DNA methylase N-4/N-6" evidence="7">
    <location>
        <begin position="158"/>
        <end position="389"/>
    </location>
</feature>
<dbReference type="GO" id="GO:0009007">
    <property type="term" value="F:site-specific DNA-methyltransferase (adenine-specific) activity"/>
    <property type="evidence" value="ECO:0007669"/>
    <property type="project" value="UniProtKB-EC"/>
</dbReference>
<dbReference type="InterPro" id="IPR029063">
    <property type="entry name" value="SAM-dependent_MTases_sf"/>
</dbReference>
<evidence type="ECO:0000259" key="7">
    <source>
        <dbReference type="Pfam" id="PF01555"/>
    </source>
</evidence>
<evidence type="ECO:0000313" key="9">
    <source>
        <dbReference type="Proteomes" id="UP000503840"/>
    </source>
</evidence>
<dbReference type="EC" id="2.1.1.72" evidence="2"/>
<evidence type="ECO:0000256" key="1">
    <source>
        <dbReference type="ARBA" id="ARBA00006594"/>
    </source>
</evidence>
<dbReference type="PROSITE" id="PS00092">
    <property type="entry name" value="N6_MTASE"/>
    <property type="match status" value="1"/>
</dbReference>
<dbReference type="SUPFAM" id="SSF110849">
    <property type="entry name" value="ParB/Sulfiredoxin"/>
    <property type="match status" value="1"/>
</dbReference>
<evidence type="ECO:0000256" key="5">
    <source>
        <dbReference type="ARBA" id="ARBA00022691"/>
    </source>
</evidence>
<evidence type="ECO:0000256" key="6">
    <source>
        <dbReference type="ARBA" id="ARBA00047942"/>
    </source>
</evidence>
<sequence>MTCITEFGFRLPILAKADGVVVDGHLRLKAALRMGLAEIPVILADGMTEAQVRAFRILANSSVAWSKWDEDALAAELEALQQEAFQLELTGLALSDIEDLLDALDREDSGPDPDELPADGPGVTVPGDIWLMDNHRLLCGDSTSHAAMAALMLGKEADLIWTDPPYNVNYKGKAGAIKNDNMKDSDFRTFLQNAYNAMYGVLGKGCPIYVAHADTEGINFRSTFREAGFKLASCLIWRKDHFVLGRADYQCQHEPILYGWKPGSAHRWYGGRKRKTIQELGSLGTVEQLPDGSIILCHEGTSTVITGRDLSVEQFDSTIILERKPLRSEIHPTMKPVGLVERFIRNSSKAGDMVLDPFGGSGTTLIACERTNRICRTMELDPKYADAIVRRWQAYTGNNAVHEATGSTFTDREQGNG</sequence>
<evidence type="ECO:0000256" key="2">
    <source>
        <dbReference type="ARBA" id="ARBA00011900"/>
    </source>
</evidence>
<dbReference type="InterPro" id="IPR002295">
    <property type="entry name" value="N4/N6-MTase_EcoPI_Mod-like"/>
</dbReference>
<dbReference type="InterPro" id="IPR002052">
    <property type="entry name" value="DNA_methylase_N6_adenine_CS"/>
</dbReference>
<dbReference type="SUPFAM" id="SSF53335">
    <property type="entry name" value="S-adenosyl-L-methionine-dependent methyltransferases"/>
    <property type="match status" value="1"/>
</dbReference>
<dbReference type="PIRSF" id="PIRSF036758">
    <property type="entry name" value="Aden_M_ParB"/>
    <property type="match status" value="1"/>
</dbReference>
<proteinExistence type="inferred from homology"/>
<comment type="caution">
    <text evidence="8">The sequence shown here is derived from an EMBL/GenBank/DDBJ whole genome shotgun (WGS) entry which is preliminary data.</text>
</comment>
<name>A0A7J0BJJ3_9BACT</name>
<comment type="similarity">
    <text evidence="1">Belongs to the N(4)/N(6)-methyltransferase family.</text>
</comment>
<dbReference type="GO" id="GO:0008170">
    <property type="term" value="F:N-methyltransferase activity"/>
    <property type="evidence" value="ECO:0007669"/>
    <property type="project" value="InterPro"/>
</dbReference>
<evidence type="ECO:0000256" key="4">
    <source>
        <dbReference type="ARBA" id="ARBA00022679"/>
    </source>
</evidence>
<dbReference type="GO" id="GO:0003677">
    <property type="term" value="F:DNA binding"/>
    <property type="evidence" value="ECO:0007669"/>
    <property type="project" value="InterPro"/>
</dbReference>
<dbReference type="Gene3D" id="3.40.50.150">
    <property type="entry name" value="Vaccinia Virus protein VP39"/>
    <property type="match status" value="1"/>
</dbReference>
<organism evidence="8 9">
    <name type="scientific">Desulfovibrio subterraneus</name>
    <dbReference type="NCBI Taxonomy" id="2718620"/>
    <lineage>
        <taxon>Bacteria</taxon>
        <taxon>Pseudomonadati</taxon>
        <taxon>Thermodesulfobacteriota</taxon>
        <taxon>Desulfovibrionia</taxon>
        <taxon>Desulfovibrionales</taxon>
        <taxon>Desulfovibrionaceae</taxon>
        <taxon>Desulfovibrio</taxon>
    </lineage>
</organism>
<keyword evidence="9" id="KW-1185">Reference proteome</keyword>
<dbReference type="Gene3D" id="3.90.1530.10">
    <property type="entry name" value="Conserved hypothetical protein from pyrococcus furiosus pfu- 392566-001, ParB domain"/>
    <property type="match status" value="1"/>
</dbReference>
<dbReference type="PRINTS" id="PR00506">
    <property type="entry name" value="D21N6MTFRASE"/>
</dbReference>
<dbReference type="InterPro" id="IPR002941">
    <property type="entry name" value="DNA_methylase_N4/N6"/>
</dbReference>
<evidence type="ECO:0000313" key="8">
    <source>
        <dbReference type="EMBL" id="GFM33305.1"/>
    </source>
</evidence>
<reference evidence="8 9" key="1">
    <citation type="submission" date="2020-05" db="EMBL/GenBank/DDBJ databases">
        <title>Draft genome sequence of Desulfovibrio sp. strain HN2T.</title>
        <authorList>
            <person name="Ueno A."/>
            <person name="Tamazawa S."/>
            <person name="Tamamura S."/>
            <person name="Murakami T."/>
            <person name="Kiyama T."/>
            <person name="Inomata H."/>
            <person name="Amano Y."/>
            <person name="Miyakawa K."/>
            <person name="Tamaki H."/>
            <person name="Naganuma T."/>
            <person name="Kaneko K."/>
        </authorList>
    </citation>
    <scope>NUCLEOTIDE SEQUENCE [LARGE SCALE GENOMIC DNA]</scope>
    <source>
        <strain evidence="8 9">HN2</strain>
    </source>
</reference>
<keyword evidence="5" id="KW-0949">S-adenosyl-L-methionine</keyword>
<dbReference type="EMBL" id="BLVO01000013">
    <property type="protein sequence ID" value="GFM33305.1"/>
    <property type="molecule type" value="Genomic_DNA"/>
</dbReference>
<evidence type="ECO:0000256" key="3">
    <source>
        <dbReference type="ARBA" id="ARBA00022603"/>
    </source>
</evidence>
<dbReference type="InterPro" id="IPR015840">
    <property type="entry name" value="DNA_MeTrfase_ParB"/>
</dbReference>
<dbReference type="Pfam" id="PF01555">
    <property type="entry name" value="N6_N4_Mtase"/>
    <property type="match status" value="1"/>
</dbReference>
<dbReference type="Proteomes" id="UP000503840">
    <property type="component" value="Unassembled WGS sequence"/>
</dbReference>
<dbReference type="InterPro" id="IPR036086">
    <property type="entry name" value="ParB/Sulfiredoxin_sf"/>
</dbReference>
<keyword evidence="3 8" id="KW-0489">Methyltransferase</keyword>
<accession>A0A7J0BJJ3</accession>
<protein>
    <recommendedName>
        <fullName evidence="2">site-specific DNA-methyltransferase (adenine-specific)</fullName>
        <ecNumber evidence="2">2.1.1.72</ecNumber>
    </recommendedName>
</protein>
<dbReference type="AlphaFoldDB" id="A0A7J0BJJ3"/>
<gene>
    <name evidence="8" type="ORF">DSM101010T_16700</name>
</gene>
<dbReference type="GO" id="GO:0032259">
    <property type="term" value="P:methylation"/>
    <property type="evidence" value="ECO:0007669"/>
    <property type="project" value="UniProtKB-KW"/>
</dbReference>
<comment type="catalytic activity">
    <reaction evidence="6">
        <text>a 2'-deoxyadenosine in DNA + S-adenosyl-L-methionine = an N(6)-methyl-2'-deoxyadenosine in DNA + S-adenosyl-L-homocysteine + H(+)</text>
        <dbReference type="Rhea" id="RHEA:15197"/>
        <dbReference type="Rhea" id="RHEA-COMP:12418"/>
        <dbReference type="Rhea" id="RHEA-COMP:12419"/>
        <dbReference type="ChEBI" id="CHEBI:15378"/>
        <dbReference type="ChEBI" id="CHEBI:57856"/>
        <dbReference type="ChEBI" id="CHEBI:59789"/>
        <dbReference type="ChEBI" id="CHEBI:90615"/>
        <dbReference type="ChEBI" id="CHEBI:90616"/>
        <dbReference type="EC" id="2.1.1.72"/>
    </reaction>
</comment>